<proteinExistence type="predicted"/>
<name>A0ABQ1VW15_9BACL</name>
<gene>
    <name evidence="2" type="ORF">GCM10010913_24890</name>
</gene>
<feature type="domain" description="Carrier" evidence="1">
    <location>
        <begin position="2"/>
        <end position="81"/>
    </location>
</feature>
<dbReference type="SUPFAM" id="SSF47336">
    <property type="entry name" value="ACP-like"/>
    <property type="match status" value="1"/>
</dbReference>
<accession>A0ABQ1VW15</accession>
<organism evidence="2 3">
    <name type="scientific">Paenibacillus aceti</name>
    <dbReference type="NCBI Taxonomy" id="1820010"/>
    <lineage>
        <taxon>Bacteria</taxon>
        <taxon>Bacillati</taxon>
        <taxon>Bacillota</taxon>
        <taxon>Bacilli</taxon>
        <taxon>Bacillales</taxon>
        <taxon>Paenibacillaceae</taxon>
        <taxon>Paenibacillus</taxon>
    </lineage>
</organism>
<evidence type="ECO:0000259" key="1">
    <source>
        <dbReference type="PROSITE" id="PS50075"/>
    </source>
</evidence>
<comment type="caution">
    <text evidence="2">The sequence shown here is derived from an EMBL/GenBank/DDBJ whole genome shotgun (WGS) entry which is preliminary data.</text>
</comment>
<protein>
    <recommendedName>
        <fullName evidence="1">Carrier domain-containing protein</fullName>
    </recommendedName>
</protein>
<keyword evidence="3" id="KW-1185">Reference proteome</keyword>
<dbReference type="Proteomes" id="UP000608420">
    <property type="component" value="Unassembled WGS sequence"/>
</dbReference>
<reference evidence="3" key="1">
    <citation type="journal article" date="2019" name="Int. J. Syst. Evol. Microbiol.">
        <title>The Global Catalogue of Microorganisms (GCM) 10K type strain sequencing project: providing services to taxonomists for standard genome sequencing and annotation.</title>
        <authorList>
            <consortium name="The Broad Institute Genomics Platform"/>
            <consortium name="The Broad Institute Genome Sequencing Center for Infectious Disease"/>
            <person name="Wu L."/>
            <person name="Ma J."/>
        </authorList>
    </citation>
    <scope>NUCLEOTIDE SEQUENCE [LARGE SCALE GENOMIC DNA]</scope>
    <source>
        <strain evidence="3">CGMCC 1.15420</strain>
    </source>
</reference>
<dbReference type="Gene3D" id="1.10.1200.10">
    <property type="entry name" value="ACP-like"/>
    <property type="match status" value="1"/>
</dbReference>
<dbReference type="EMBL" id="BMIW01000016">
    <property type="protein sequence ID" value="GGG02116.1"/>
    <property type="molecule type" value="Genomic_DNA"/>
</dbReference>
<dbReference type="PROSITE" id="PS50075">
    <property type="entry name" value="CARRIER"/>
    <property type="match status" value="1"/>
</dbReference>
<sequence length="93" mass="10988">MYMYDKIVDILCAIKEDQPELRQSLSPNTDLNNDVGLDSLQMIQFMLKVEDQLNIIIDYDQFDYEHLHSIDAFISFLKSCQPQKQPLYEDVKQ</sequence>
<evidence type="ECO:0000313" key="2">
    <source>
        <dbReference type="EMBL" id="GGG02116.1"/>
    </source>
</evidence>
<dbReference type="InterPro" id="IPR036736">
    <property type="entry name" value="ACP-like_sf"/>
</dbReference>
<dbReference type="Pfam" id="PF00550">
    <property type="entry name" value="PP-binding"/>
    <property type="match status" value="1"/>
</dbReference>
<dbReference type="InterPro" id="IPR009081">
    <property type="entry name" value="PP-bd_ACP"/>
</dbReference>
<evidence type="ECO:0000313" key="3">
    <source>
        <dbReference type="Proteomes" id="UP000608420"/>
    </source>
</evidence>